<dbReference type="SUPFAM" id="SSF100950">
    <property type="entry name" value="NagB/RpiA/CoA transferase-like"/>
    <property type="match status" value="1"/>
</dbReference>
<sequence length="252" mass="26017">MSERSVQVYPDSAALLAAGAAMFTARIGRAQAAHGSASAVLTGGGTGIGMLEAVRENSADVDWSQLDIFWGDDRFVPAGDPDRNDLQARRALLDHVPIDPARVHPMATSDDSPDPAAAAAVYRSLVQSFLAEHGAFDLHLLGIGPEGHMNSLFPHSDAVREQHNLVVAVTNSPKPPPARVTLALPAVHRARHVALVVAGAGKAEAVAAAIAGADPDDVPAAGAIGIESTTWFLDAGAASRLQAGADDQPRTS</sequence>
<proteinExistence type="inferred from homology"/>
<dbReference type="NCBIfam" id="TIGR01198">
    <property type="entry name" value="pgl"/>
    <property type="match status" value="1"/>
</dbReference>
<dbReference type="AlphaFoldDB" id="A0A7W9ULR8"/>
<dbReference type="GO" id="GO:0005975">
    <property type="term" value="P:carbohydrate metabolic process"/>
    <property type="evidence" value="ECO:0007669"/>
    <property type="project" value="UniProtKB-UniRule"/>
</dbReference>
<evidence type="ECO:0000256" key="7">
    <source>
        <dbReference type="RuleBase" id="RU365095"/>
    </source>
</evidence>
<name>A0A7W9ULR8_9NOCA</name>
<evidence type="ECO:0000259" key="8">
    <source>
        <dbReference type="Pfam" id="PF01182"/>
    </source>
</evidence>
<dbReference type="Proteomes" id="UP000540412">
    <property type="component" value="Unassembled WGS sequence"/>
</dbReference>
<comment type="function">
    <text evidence="2 7">Hydrolysis of 6-phosphogluconolactone to 6-phosphogluconate.</text>
</comment>
<dbReference type="EMBL" id="JACHIT010000002">
    <property type="protein sequence ID" value="MBB5917642.1"/>
    <property type="molecule type" value="Genomic_DNA"/>
</dbReference>
<evidence type="ECO:0000256" key="1">
    <source>
        <dbReference type="ARBA" id="ARBA00000832"/>
    </source>
</evidence>
<feature type="domain" description="Glucosamine/galactosamine-6-phosphate isomerase" evidence="8">
    <location>
        <begin position="10"/>
        <end position="231"/>
    </location>
</feature>
<dbReference type="RefSeq" id="WP_040747960.1">
    <property type="nucleotide sequence ID" value="NZ_JACHIT010000002.1"/>
</dbReference>
<dbReference type="InterPro" id="IPR037171">
    <property type="entry name" value="NagB/RpiA_transferase-like"/>
</dbReference>
<dbReference type="PANTHER" id="PTHR11054:SF0">
    <property type="entry name" value="6-PHOSPHOGLUCONOLACTONASE"/>
    <property type="match status" value="1"/>
</dbReference>
<evidence type="ECO:0000256" key="5">
    <source>
        <dbReference type="ARBA" id="ARBA00013198"/>
    </source>
</evidence>
<dbReference type="CDD" id="cd01400">
    <property type="entry name" value="6PGL"/>
    <property type="match status" value="1"/>
</dbReference>
<reference evidence="9 10" key="1">
    <citation type="submission" date="2020-08" db="EMBL/GenBank/DDBJ databases">
        <title>Sequencing the genomes of 1000 actinobacteria strains.</title>
        <authorList>
            <person name="Klenk H.-P."/>
        </authorList>
    </citation>
    <scope>NUCLEOTIDE SEQUENCE [LARGE SCALE GENOMIC DNA]</scope>
    <source>
        <strain evidence="9 10">DSM 43582</strain>
    </source>
</reference>
<dbReference type="Pfam" id="PF01182">
    <property type="entry name" value="Glucosamine_iso"/>
    <property type="match status" value="1"/>
</dbReference>
<comment type="caution">
    <text evidence="9">The sequence shown here is derived from an EMBL/GenBank/DDBJ whole genome shotgun (WGS) entry which is preliminary data.</text>
</comment>
<accession>A0A7W9ULR8</accession>
<organism evidence="9 10">
    <name type="scientific">Nocardia transvalensis</name>
    <dbReference type="NCBI Taxonomy" id="37333"/>
    <lineage>
        <taxon>Bacteria</taxon>
        <taxon>Bacillati</taxon>
        <taxon>Actinomycetota</taxon>
        <taxon>Actinomycetes</taxon>
        <taxon>Mycobacteriales</taxon>
        <taxon>Nocardiaceae</taxon>
        <taxon>Nocardia</taxon>
    </lineage>
</organism>
<evidence type="ECO:0000256" key="2">
    <source>
        <dbReference type="ARBA" id="ARBA00002681"/>
    </source>
</evidence>
<dbReference type="GO" id="GO:0006098">
    <property type="term" value="P:pentose-phosphate shunt"/>
    <property type="evidence" value="ECO:0007669"/>
    <property type="project" value="UniProtKB-UniPathway"/>
</dbReference>
<comment type="similarity">
    <text evidence="4 7">Belongs to the glucosamine/galactosamine-6-phosphate isomerase family. 6-phosphogluconolactonase subfamily.</text>
</comment>
<dbReference type="Gene3D" id="3.40.50.1360">
    <property type="match status" value="1"/>
</dbReference>
<evidence type="ECO:0000313" key="10">
    <source>
        <dbReference type="Proteomes" id="UP000540412"/>
    </source>
</evidence>
<dbReference type="EC" id="3.1.1.31" evidence="5 7"/>
<evidence type="ECO:0000313" key="9">
    <source>
        <dbReference type="EMBL" id="MBB5917642.1"/>
    </source>
</evidence>
<dbReference type="PANTHER" id="PTHR11054">
    <property type="entry name" value="6-PHOSPHOGLUCONOLACTONASE"/>
    <property type="match status" value="1"/>
</dbReference>
<dbReference type="InterPro" id="IPR039104">
    <property type="entry name" value="6PGL"/>
</dbReference>
<comment type="pathway">
    <text evidence="3 7">Carbohydrate degradation; pentose phosphate pathway; D-ribulose 5-phosphate from D-glucose 6-phosphate (oxidative stage): step 2/3.</text>
</comment>
<dbReference type="InterPro" id="IPR005900">
    <property type="entry name" value="6-phosphogluconolactonase_DevB"/>
</dbReference>
<dbReference type="GO" id="GO:0017057">
    <property type="term" value="F:6-phosphogluconolactonase activity"/>
    <property type="evidence" value="ECO:0007669"/>
    <property type="project" value="UniProtKB-UniRule"/>
</dbReference>
<evidence type="ECO:0000256" key="3">
    <source>
        <dbReference type="ARBA" id="ARBA00004961"/>
    </source>
</evidence>
<comment type="catalytic activity">
    <reaction evidence="1 7">
        <text>6-phospho-D-glucono-1,5-lactone + H2O = 6-phospho-D-gluconate + H(+)</text>
        <dbReference type="Rhea" id="RHEA:12556"/>
        <dbReference type="ChEBI" id="CHEBI:15377"/>
        <dbReference type="ChEBI" id="CHEBI:15378"/>
        <dbReference type="ChEBI" id="CHEBI:57955"/>
        <dbReference type="ChEBI" id="CHEBI:58759"/>
        <dbReference type="EC" id="3.1.1.31"/>
    </reaction>
</comment>
<dbReference type="InterPro" id="IPR006148">
    <property type="entry name" value="Glc/Gal-6P_isomerase"/>
</dbReference>
<keyword evidence="10" id="KW-1185">Reference proteome</keyword>
<evidence type="ECO:0000256" key="6">
    <source>
        <dbReference type="ARBA" id="ARBA00020337"/>
    </source>
</evidence>
<protein>
    <recommendedName>
        <fullName evidence="6 7">6-phosphogluconolactonase</fullName>
        <shortName evidence="7">6PGL</shortName>
        <ecNumber evidence="5 7">3.1.1.31</ecNumber>
    </recommendedName>
</protein>
<keyword evidence="7 9" id="KW-0378">Hydrolase</keyword>
<dbReference type="UniPathway" id="UPA00115">
    <property type="reaction ID" value="UER00409"/>
</dbReference>
<evidence type="ECO:0000256" key="4">
    <source>
        <dbReference type="ARBA" id="ARBA00010662"/>
    </source>
</evidence>
<gene>
    <name evidence="7" type="primary">pgl</name>
    <name evidence="9" type="ORF">BJY24_006554</name>
</gene>